<dbReference type="EMBL" id="QXFV01000477">
    <property type="protein sequence ID" value="KAE9036385.1"/>
    <property type="molecule type" value="Genomic_DNA"/>
</dbReference>
<dbReference type="EMBL" id="QXFT01000101">
    <property type="protein sequence ID" value="KAE9355083.1"/>
    <property type="molecule type" value="Genomic_DNA"/>
</dbReference>
<proteinExistence type="predicted"/>
<protein>
    <submittedName>
        <fullName evidence="1">Uncharacterized protein</fullName>
    </submittedName>
</protein>
<evidence type="ECO:0000313" key="1">
    <source>
        <dbReference type="EMBL" id="KAE9036385.1"/>
    </source>
</evidence>
<dbReference type="OrthoDB" id="10276541at2759"/>
<keyword evidence="5" id="KW-1185">Reference proteome</keyword>
<dbReference type="AlphaFoldDB" id="A0A6A3N7S2"/>
<sequence length="50" mass="5193">MTSRISRRGSSALPGLLVVFARDLGAGKCCAGYGSLQSDRYSAGILGNRC</sequence>
<evidence type="ECO:0000313" key="3">
    <source>
        <dbReference type="EMBL" id="KAE9355083.1"/>
    </source>
</evidence>
<reference evidence="4 6" key="1">
    <citation type="submission" date="2018-09" db="EMBL/GenBank/DDBJ databases">
        <title>Genomic investigation of the strawberry pathogen Phytophthora fragariae indicates pathogenicity is determined by transcriptional variation in three key races.</title>
        <authorList>
            <person name="Adams T.M."/>
            <person name="Armitage A.D."/>
            <person name="Sobczyk M.K."/>
            <person name="Bates H.J."/>
            <person name="Dunwell J.M."/>
            <person name="Nellist C.F."/>
            <person name="Harrison R.J."/>
        </authorList>
    </citation>
    <scope>NUCLEOTIDE SEQUENCE [LARGE SCALE GENOMIC DNA]</scope>
    <source>
        <strain evidence="1 4">SCRP249</strain>
        <strain evidence="2 6">SCRP324</strain>
        <strain evidence="3 5">SCRP333</strain>
    </source>
</reference>
<evidence type="ECO:0000313" key="5">
    <source>
        <dbReference type="Proteomes" id="UP000434957"/>
    </source>
</evidence>
<dbReference type="EMBL" id="QXFU01000111">
    <property type="protein sequence ID" value="KAE9043870.1"/>
    <property type="molecule type" value="Genomic_DNA"/>
</dbReference>
<organism evidence="1 4">
    <name type="scientific">Phytophthora rubi</name>
    <dbReference type="NCBI Taxonomy" id="129364"/>
    <lineage>
        <taxon>Eukaryota</taxon>
        <taxon>Sar</taxon>
        <taxon>Stramenopiles</taxon>
        <taxon>Oomycota</taxon>
        <taxon>Peronosporomycetes</taxon>
        <taxon>Peronosporales</taxon>
        <taxon>Peronosporaceae</taxon>
        <taxon>Phytophthora</taxon>
    </lineage>
</organism>
<gene>
    <name evidence="1" type="ORF">PR001_g8845</name>
    <name evidence="2" type="ORF">PR002_g3113</name>
    <name evidence="3" type="ORF">PR003_g3024</name>
</gene>
<evidence type="ECO:0000313" key="2">
    <source>
        <dbReference type="EMBL" id="KAE9043870.1"/>
    </source>
</evidence>
<name>A0A6A3N7S2_9STRA</name>
<evidence type="ECO:0000313" key="6">
    <source>
        <dbReference type="Proteomes" id="UP000435112"/>
    </source>
</evidence>
<comment type="caution">
    <text evidence="1">The sequence shown here is derived from an EMBL/GenBank/DDBJ whole genome shotgun (WGS) entry which is preliminary data.</text>
</comment>
<evidence type="ECO:0000313" key="4">
    <source>
        <dbReference type="Proteomes" id="UP000429607"/>
    </source>
</evidence>
<accession>A0A6A3N7S2</accession>
<dbReference type="Proteomes" id="UP000429607">
    <property type="component" value="Unassembled WGS sequence"/>
</dbReference>
<dbReference type="Proteomes" id="UP000434957">
    <property type="component" value="Unassembled WGS sequence"/>
</dbReference>
<dbReference type="Proteomes" id="UP000435112">
    <property type="component" value="Unassembled WGS sequence"/>
</dbReference>